<name>A0ABD4RGP4_9CLOT</name>
<dbReference type="Gene3D" id="3.60.10.10">
    <property type="entry name" value="Endonuclease/exonuclease/phosphatase"/>
    <property type="match status" value="1"/>
</dbReference>
<dbReference type="RefSeq" id="WP_021876379.1">
    <property type="nucleotide sequence ID" value="NZ_CP018624.1"/>
</dbReference>
<evidence type="ECO:0000313" key="4">
    <source>
        <dbReference type="Proteomes" id="UP000775179"/>
    </source>
</evidence>
<dbReference type="GO" id="GO:0004519">
    <property type="term" value="F:endonuclease activity"/>
    <property type="evidence" value="ECO:0007669"/>
    <property type="project" value="UniProtKB-KW"/>
</dbReference>
<dbReference type="AlphaFoldDB" id="A0ABD4RGP4"/>
<accession>A0ABD4RGP4</accession>
<protein>
    <submittedName>
        <fullName evidence="3">Endonuclease/exonuclease/phosphatase family protein</fullName>
    </submittedName>
</protein>
<dbReference type="GO" id="GO:0016787">
    <property type="term" value="F:hydrolase activity"/>
    <property type="evidence" value="ECO:0007669"/>
    <property type="project" value="UniProtKB-KW"/>
</dbReference>
<dbReference type="PANTHER" id="PTHR15822">
    <property type="entry name" value="TRAF AND TNF RECEPTOR-ASSOCIATED PROTEIN"/>
    <property type="match status" value="1"/>
</dbReference>
<keyword evidence="3" id="KW-0540">Nuclease</keyword>
<gene>
    <name evidence="3" type="ORF">K4H94_05075</name>
</gene>
<evidence type="ECO:0000313" key="3">
    <source>
        <dbReference type="EMBL" id="MBX7290420.1"/>
    </source>
</evidence>
<proteinExistence type="predicted"/>
<sequence length="262" mass="30942">MKLLTLNCHSWQEDNQLDKIKILAQAIKDNNYDVVALQEVSQIISGELINETSKDNYISILLEELKSLEETSYKYIWDFSHIGYDIYEEGLAILTKHEIKEWKSFYVSNDTNIKNYKTRKIIEAKIEVDNKDYKFYSCHLGWWDDLEEPFKYQVDKLINSLDEKYINIIMGDFNNDALIRNEGYDYLLSKGLFDTYNLAKDRSERYTVQGKIDGWENNKANKVLDFILVNKKIKVKESKIIFNNKNQVKVSDHYGVEVKIEI</sequence>
<dbReference type="PANTHER" id="PTHR15822:SF23">
    <property type="entry name" value="ENDONUCLEASE_EXONUCLEASE_PHOSPHATASE FAMILY PROTEIN"/>
    <property type="match status" value="1"/>
</dbReference>
<evidence type="ECO:0000256" key="1">
    <source>
        <dbReference type="ARBA" id="ARBA00022801"/>
    </source>
</evidence>
<comment type="caution">
    <text evidence="3">The sequence shown here is derived from an EMBL/GenBank/DDBJ whole genome shotgun (WGS) entry which is preliminary data.</text>
</comment>
<dbReference type="Proteomes" id="UP000775179">
    <property type="component" value="Unassembled WGS sequence"/>
</dbReference>
<feature type="domain" description="Endonuclease/exonuclease/phosphatase" evidence="2">
    <location>
        <begin position="19"/>
        <end position="253"/>
    </location>
</feature>
<dbReference type="InterPro" id="IPR036691">
    <property type="entry name" value="Endo/exonu/phosph_ase_sf"/>
</dbReference>
<organism evidence="3 4">
    <name type="scientific">Clostridium chauvoei</name>
    <dbReference type="NCBI Taxonomy" id="46867"/>
    <lineage>
        <taxon>Bacteria</taxon>
        <taxon>Bacillati</taxon>
        <taxon>Bacillota</taxon>
        <taxon>Clostridia</taxon>
        <taxon>Eubacteriales</taxon>
        <taxon>Clostridiaceae</taxon>
        <taxon>Clostridium</taxon>
    </lineage>
</organism>
<dbReference type="SUPFAM" id="SSF56219">
    <property type="entry name" value="DNase I-like"/>
    <property type="match status" value="1"/>
</dbReference>
<keyword evidence="3" id="KW-0255">Endonuclease</keyword>
<dbReference type="KEGG" id="cchv:BTM20_10935"/>
<dbReference type="InterPro" id="IPR051547">
    <property type="entry name" value="TDP2-like"/>
</dbReference>
<evidence type="ECO:0000259" key="2">
    <source>
        <dbReference type="Pfam" id="PF03372"/>
    </source>
</evidence>
<dbReference type="CDD" id="cd09079">
    <property type="entry name" value="RgfB-like"/>
    <property type="match status" value="1"/>
</dbReference>
<dbReference type="GeneID" id="66302388"/>
<dbReference type="InterPro" id="IPR005135">
    <property type="entry name" value="Endo/exonuclease/phosphatase"/>
</dbReference>
<dbReference type="EMBL" id="JAIFTX010000008">
    <property type="protein sequence ID" value="MBX7290420.1"/>
    <property type="molecule type" value="Genomic_DNA"/>
</dbReference>
<reference evidence="3 4" key="1">
    <citation type="submission" date="2021-08" db="EMBL/GenBank/DDBJ databases">
        <title>Genome sequence analysis of Clostridium chauvoei strains of European origin and evaluation of typing options for outbreak investigations.</title>
        <authorList>
            <person name="Abdel-Glil M."/>
            <person name="Thomas P."/>
            <person name="Seyboldt C."/>
        </authorList>
    </citation>
    <scope>NUCLEOTIDE SEQUENCE [LARGE SCALE GENOMIC DNA]</scope>
    <source>
        <strain evidence="3 4">S0260-09</strain>
    </source>
</reference>
<keyword evidence="1" id="KW-0378">Hydrolase</keyword>
<dbReference type="Pfam" id="PF03372">
    <property type="entry name" value="Exo_endo_phos"/>
    <property type="match status" value="1"/>
</dbReference>